<dbReference type="Pfam" id="PF09983">
    <property type="entry name" value="JetD_C"/>
    <property type="match status" value="1"/>
</dbReference>
<evidence type="ECO:0000313" key="2">
    <source>
        <dbReference type="EMBL" id="GAV24853.1"/>
    </source>
</evidence>
<dbReference type="EMBL" id="BDJL01000019">
    <property type="protein sequence ID" value="GAV24853.1"/>
    <property type="molecule type" value="Genomic_DNA"/>
</dbReference>
<dbReference type="OrthoDB" id="186173at2"/>
<name>A0A1L8D132_9THEO</name>
<dbReference type="InterPro" id="IPR024534">
    <property type="entry name" value="JetD_C"/>
</dbReference>
<protein>
    <recommendedName>
        <fullName evidence="1">Wadjet protein JetD C-terminal domain-containing protein</fullName>
    </recommendedName>
</protein>
<gene>
    <name evidence="2" type="ORF">ciss_07860</name>
</gene>
<organism evidence="2 3">
    <name type="scientific">Carboxydothermus islandicus</name>
    <dbReference type="NCBI Taxonomy" id="661089"/>
    <lineage>
        <taxon>Bacteria</taxon>
        <taxon>Bacillati</taxon>
        <taxon>Bacillota</taxon>
        <taxon>Clostridia</taxon>
        <taxon>Thermoanaerobacterales</taxon>
        <taxon>Thermoanaerobacteraceae</taxon>
        <taxon>Carboxydothermus</taxon>
    </lineage>
</organism>
<accession>A0A1L8D132</accession>
<sequence>MPVHQVKKLLEELLEKYEQGKRPLIKIAENTFPRYFTDGEFKALFHAALKDWEREGFITLVWERFEKDNLLRHVKLNPEKAELLYEKLSRQKPQEKEEHYRKLWANLNDFPEWLGELKKDMLIEPLFDDDAEIIVAVLNALSLNNEEIPKRVFSQRYLGDSKLFLKVERKVAALLQKYYFKDIEVSGEAVFSEFGVVNNPVYLHLAGPVILKYPDGRLFDLKGLNYDVAFPAGLALQLEIADFTAQRVVTVENLTSYYQYVRSYPEDAVLYLGGFAGKMERKFLRKIYDYCLNRGLSIDFYHWGDIDLGGFNIFLHLKRETGIPFKPLWMDLDTLLKYKERGMKLSESYRQKLTKALEDPVYQDFRTVIEMMLALNIRLEQEAIEL</sequence>
<feature type="domain" description="Wadjet protein JetD C-terminal" evidence="1">
    <location>
        <begin position="203"/>
        <end position="385"/>
    </location>
</feature>
<comment type="caution">
    <text evidence="2">The sequence shown here is derived from an EMBL/GenBank/DDBJ whole genome shotgun (WGS) entry which is preliminary data.</text>
</comment>
<dbReference type="GO" id="GO:0005694">
    <property type="term" value="C:chromosome"/>
    <property type="evidence" value="ECO:0007669"/>
    <property type="project" value="InterPro"/>
</dbReference>
<dbReference type="InterPro" id="IPR036078">
    <property type="entry name" value="Spo11/TopoVI_A_sf"/>
</dbReference>
<dbReference type="Proteomes" id="UP000187338">
    <property type="component" value="Unassembled WGS sequence"/>
</dbReference>
<keyword evidence="3" id="KW-1185">Reference proteome</keyword>
<dbReference type="SUPFAM" id="SSF56726">
    <property type="entry name" value="DNA topoisomerase IV, alpha subunit"/>
    <property type="match status" value="1"/>
</dbReference>
<evidence type="ECO:0000259" key="1">
    <source>
        <dbReference type="Pfam" id="PF09983"/>
    </source>
</evidence>
<dbReference type="GO" id="GO:0003677">
    <property type="term" value="F:DNA binding"/>
    <property type="evidence" value="ECO:0007669"/>
    <property type="project" value="InterPro"/>
</dbReference>
<reference evidence="3" key="1">
    <citation type="submission" date="2016-12" db="EMBL/GenBank/DDBJ databases">
        <title>Draft Genome Sequences od Carboxydothermus pertinax and islandicus, Hydrogenogenic Carboxydotrophic Bacteria.</title>
        <authorList>
            <person name="Fukuyama Y."/>
            <person name="Ohmae K."/>
            <person name="Yoneda Y."/>
            <person name="Yoshida T."/>
            <person name="Sako Y."/>
        </authorList>
    </citation>
    <scope>NUCLEOTIDE SEQUENCE [LARGE SCALE GENOMIC DNA]</scope>
    <source>
        <strain evidence="3">SET</strain>
    </source>
</reference>
<proteinExistence type="predicted"/>
<dbReference type="Gene3D" id="3.40.1360.10">
    <property type="match status" value="1"/>
</dbReference>
<evidence type="ECO:0000313" key="3">
    <source>
        <dbReference type="Proteomes" id="UP000187338"/>
    </source>
</evidence>
<dbReference type="STRING" id="661089.ciss_07860"/>
<dbReference type="AlphaFoldDB" id="A0A1L8D132"/>